<evidence type="ECO:0000313" key="1">
    <source>
        <dbReference type="EMBL" id="SEI64387.1"/>
    </source>
</evidence>
<organism evidence="1 2">
    <name type="scientific">Flavobacterium terrigena</name>
    <dbReference type="NCBI Taxonomy" id="402734"/>
    <lineage>
        <taxon>Bacteria</taxon>
        <taxon>Pseudomonadati</taxon>
        <taxon>Bacteroidota</taxon>
        <taxon>Flavobacteriia</taxon>
        <taxon>Flavobacteriales</taxon>
        <taxon>Flavobacteriaceae</taxon>
        <taxon>Flavobacterium</taxon>
    </lineage>
</organism>
<dbReference type="Gene3D" id="3.40.800.10">
    <property type="entry name" value="Ureohydrolase domain"/>
    <property type="match status" value="1"/>
</dbReference>
<dbReference type="InterPro" id="IPR006035">
    <property type="entry name" value="Ureohydrolase"/>
</dbReference>
<dbReference type="GO" id="GO:0016813">
    <property type="term" value="F:hydrolase activity, acting on carbon-nitrogen (but not peptide) bonds, in linear amidines"/>
    <property type="evidence" value="ECO:0007669"/>
    <property type="project" value="UniProtKB-ARBA"/>
</dbReference>
<sequence length="380" mass="44416">MIFEYLQPVSEEIQKFTESLSNQTLGKKVVMHTETDYPNLENISIAIICANENRAADLYNEDYDFDNFRKTLYSLFPGNWNKGIADLGDILVGNETSDTYFVLKTICAELIKQKIIPLVIGGSQDLTYAMYRAFDNLDQMVNLVAIDNKFDFAKEEKLESDSYLSRIIIEEPNNLYNFSSVGYQTYYTSQEEIDLIEKLYFDTYRLGEITKNPAIVEPIFRDADIISLDLKSVKSSDSGNTIEFYPNGFDGREICALARYAGISDKVSVFGIFNQFYTKNENELIAQIVWYFMEGYHLRSYEYPFEEKTNYNRYIVLAEDEELVFYKSNRSERWWMEINYNTIYNKSVKKTLLPCTNDDYIAACNAEIPERWWKAHKKSY</sequence>
<name>A0A1H6SHM3_9FLAO</name>
<gene>
    <name evidence="1" type="ORF">SAMN05660918_1258</name>
</gene>
<dbReference type="CDD" id="cd09988">
    <property type="entry name" value="Formimidoylglutamase"/>
    <property type="match status" value="1"/>
</dbReference>
<dbReference type="GO" id="GO:0046872">
    <property type="term" value="F:metal ion binding"/>
    <property type="evidence" value="ECO:0007669"/>
    <property type="project" value="InterPro"/>
</dbReference>
<dbReference type="EMBL" id="FNYA01000002">
    <property type="protein sequence ID" value="SEI64387.1"/>
    <property type="molecule type" value="Genomic_DNA"/>
</dbReference>
<dbReference type="Pfam" id="PF00491">
    <property type="entry name" value="Arginase"/>
    <property type="match status" value="1"/>
</dbReference>
<dbReference type="Proteomes" id="UP000199702">
    <property type="component" value="Unassembled WGS sequence"/>
</dbReference>
<accession>A0A1H6SHM3</accession>
<dbReference type="InterPro" id="IPR023696">
    <property type="entry name" value="Ureohydrolase_dom_sf"/>
</dbReference>
<reference evidence="2" key="1">
    <citation type="submission" date="2016-10" db="EMBL/GenBank/DDBJ databases">
        <authorList>
            <person name="Varghese N."/>
            <person name="Submissions S."/>
        </authorList>
    </citation>
    <scope>NUCLEOTIDE SEQUENCE [LARGE SCALE GENOMIC DNA]</scope>
    <source>
        <strain evidence="2">DSM 17934</strain>
    </source>
</reference>
<keyword evidence="2" id="KW-1185">Reference proteome</keyword>
<evidence type="ECO:0000313" key="2">
    <source>
        <dbReference type="Proteomes" id="UP000199702"/>
    </source>
</evidence>
<dbReference type="STRING" id="402734.SAMN05660918_1258"/>
<dbReference type="OrthoDB" id="931936at2"/>
<dbReference type="SUPFAM" id="SSF52768">
    <property type="entry name" value="Arginase/deacetylase"/>
    <property type="match status" value="1"/>
</dbReference>
<dbReference type="RefSeq" id="WP_091309847.1">
    <property type="nucleotide sequence ID" value="NZ_CBCSJU010000002.1"/>
</dbReference>
<protein>
    <submittedName>
        <fullName evidence="1">Arginase family enzyme</fullName>
    </submittedName>
</protein>
<dbReference type="AlphaFoldDB" id="A0A1H6SHM3"/>
<proteinExistence type="predicted"/>